<sequence>MTAKKQHNSDATDRAWAYGHIVYLRHTEDGMGHQAKNKGLAHAT</sequence>
<reference evidence="1 2" key="1">
    <citation type="journal article" date="2019" name="Int. J. Syst. Evol. Microbiol.">
        <title>The Global Catalogue of Microorganisms (GCM) 10K type strain sequencing project: providing services to taxonomists for standard genome sequencing and annotation.</title>
        <authorList>
            <consortium name="The Broad Institute Genomics Platform"/>
            <consortium name="The Broad Institute Genome Sequencing Center for Infectious Disease"/>
            <person name="Wu L."/>
            <person name="Ma J."/>
        </authorList>
    </citation>
    <scope>NUCLEOTIDE SEQUENCE [LARGE SCALE GENOMIC DNA]</scope>
    <source>
        <strain evidence="1 2">JCM 16343</strain>
    </source>
</reference>
<protein>
    <recommendedName>
        <fullName evidence="3">Integrase</fullName>
    </recommendedName>
</protein>
<dbReference type="EMBL" id="BAAAFR010000008">
    <property type="protein sequence ID" value="GAA0323735.1"/>
    <property type="molecule type" value="Genomic_DNA"/>
</dbReference>
<proteinExistence type="predicted"/>
<name>A0ABN0W3M4_9GAMM</name>
<keyword evidence="2" id="KW-1185">Reference proteome</keyword>
<organism evidence="1 2">
    <name type="scientific">Psychrobacter aestuarii</name>
    <dbReference type="NCBI Taxonomy" id="556327"/>
    <lineage>
        <taxon>Bacteria</taxon>
        <taxon>Pseudomonadati</taxon>
        <taxon>Pseudomonadota</taxon>
        <taxon>Gammaproteobacteria</taxon>
        <taxon>Moraxellales</taxon>
        <taxon>Moraxellaceae</taxon>
        <taxon>Psychrobacter</taxon>
    </lineage>
</organism>
<evidence type="ECO:0008006" key="3">
    <source>
        <dbReference type="Google" id="ProtNLM"/>
    </source>
</evidence>
<comment type="caution">
    <text evidence="1">The sequence shown here is derived from an EMBL/GenBank/DDBJ whole genome shotgun (WGS) entry which is preliminary data.</text>
</comment>
<gene>
    <name evidence="1" type="ORF">GCM10009129_21950</name>
</gene>
<evidence type="ECO:0000313" key="1">
    <source>
        <dbReference type="EMBL" id="GAA0323735.1"/>
    </source>
</evidence>
<dbReference type="Proteomes" id="UP001501787">
    <property type="component" value="Unassembled WGS sequence"/>
</dbReference>
<accession>A0ABN0W3M4</accession>
<evidence type="ECO:0000313" key="2">
    <source>
        <dbReference type="Proteomes" id="UP001501787"/>
    </source>
</evidence>